<organism evidence="1">
    <name type="scientific">marine metagenome</name>
    <dbReference type="NCBI Taxonomy" id="408172"/>
    <lineage>
        <taxon>unclassified sequences</taxon>
        <taxon>metagenomes</taxon>
        <taxon>ecological metagenomes</taxon>
    </lineage>
</organism>
<accession>A0A382CQ05</accession>
<protein>
    <submittedName>
        <fullName evidence="1">Uncharacterized protein</fullName>
    </submittedName>
</protein>
<proteinExistence type="predicted"/>
<name>A0A382CQ05_9ZZZZ</name>
<dbReference type="EMBL" id="UINC01035479">
    <property type="protein sequence ID" value="SVB27949.1"/>
    <property type="molecule type" value="Genomic_DNA"/>
</dbReference>
<dbReference type="AlphaFoldDB" id="A0A382CQ05"/>
<reference evidence="1" key="1">
    <citation type="submission" date="2018-05" db="EMBL/GenBank/DDBJ databases">
        <authorList>
            <person name="Lanie J.A."/>
            <person name="Ng W.-L."/>
            <person name="Kazmierczak K.M."/>
            <person name="Andrzejewski T.M."/>
            <person name="Davidsen T.M."/>
            <person name="Wayne K.J."/>
            <person name="Tettelin H."/>
            <person name="Glass J.I."/>
            <person name="Rusch D."/>
            <person name="Podicherti R."/>
            <person name="Tsui H.-C.T."/>
            <person name="Winkler M.E."/>
        </authorList>
    </citation>
    <scope>NUCLEOTIDE SEQUENCE</scope>
</reference>
<gene>
    <name evidence="1" type="ORF">METZ01_LOCUS180803</name>
</gene>
<sequence>MQRKDNRQLEPILCLNSGHQYKEGNTLYMTSTGAYEESNK</sequence>
<evidence type="ECO:0000313" key="1">
    <source>
        <dbReference type="EMBL" id="SVB27949.1"/>
    </source>
</evidence>